<feature type="transmembrane region" description="Helical" evidence="2">
    <location>
        <begin position="212"/>
        <end position="231"/>
    </location>
</feature>
<organism evidence="4 5">
    <name type="scientific">Tigriopus californicus</name>
    <name type="common">Marine copepod</name>
    <dbReference type="NCBI Taxonomy" id="6832"/>
    <lineage>
        <taxon>Eukaryota</taxon>
        <taxon>Metazoa</taxon>
        <taxon>Ecdysozoa</taxon>
        <taxon>Arthropoda</taxon>
        <taxon>Crustacea</taxon>
        <taxon>Multicrustacea</taxon>
        <taxon>Hexanauplia</taxon>
        <taxon>Copepoda</taxon>
        <taxon>Harpacticoida</taxon>
        <taxon>Harpacticidae</taxon>
        <taxon>Tigriopus</taxon>
    </lineage>
</organism>
<gene>
    <name evidence="4" type="ORF">TCAL_05833</name>
</gene>
<evidence type="ECO:0000256" key="2">
    <source>
        <dbReference type="SAM" id="Phobius"/>
    </source>
</evidence>
<reference evidence="4 5" key="1">
    <citation type="journal article" date="2018" name="Nat. Ecol. Evol.">
        <title>Genomic signatures of mitonuclear coevolution across populations of Tigriopus californicus.</title>
        <authorList>
            <person name="Barreto F.S."/>
            <person name="Watson E.T."/>
            <person name="Lima T.G."/>
            <person name="Willett C.S."/>
            <person name="Edmands S."/>
            <person name="Li W."/>
            <person name="Burton R.S."/>
        </authorList>
    </citation>
    <scope>NUCLEOTIDE SEQUENCE [LARGE SCALE GENOMIC DNA]</scope>
    <source>
        <strain evidence="4 5">San Diego</strain>
    </source>
</reference>
<feature type="transmembrane region" description="Helical" evidence="2">
    <location>
        <begin position="243"/>
        <end position="265"/>
    </location>
</feature>
<feature type="domain" description="CWH43-like N-terminal" evidence="3">
    <location>
        <begin position="84"/>
        <end position="335"/>
    </location>
</feature>
<dbReference type="STRING" id="6832.A0A553P713"/>
<feature type="transmembrane region" description="Helical" evidence="2">
    <location>
        <begin position="153"/>
        <end position="171"/>
    </location>
</feature>
<evidence type="ECO:0000313" key="4">
    <source>
        <dbReference type="EMBL" id="TRY73476.1"/>
    </source>
</evidence>
<evidence type="ECO:0000259" key="3">
    <source>
        <dbReference type="Pfam" id="PF10277"/>
    </source>
</evidence>
<feature type="transmembrane region" description="Helical" evidence="2">
    <location>
        <begin position="280"/>
        <end position="298"/>
    </location>
</feature>
<keyword evidence="2" id="KW-1133">Transmembrane helix</keyword>
<name>A0A553P713_TIGCA</name>
<feature type="region of interest" description="Disordered" evidence="1">
    <location>
        <begin position="179"/>
        <end position="199"/>
    </location>
</feature>
<dbReference type="GO" id="GO:0006506">
    <property type="term" value="P:GPI anchor biosynthetic process"/>
    <property type="evidence" value="ECO:0007669"/>
    <property type="project" value="TreeGrafter"/>
</dbReference>
<dbReference type="AlphaFoldDB" id="A0A553P713"/>
<dbReference type="GO" id="GO:0000139">
    <property type="term" value="C:Golgi membrane"/>
    <property type="evidence" value="ECO:0007669"/>
    <property type="project" value="InterPro"/>
</dbReference>
<accession>A0A553P713</accession>
<dbReference type="InterPro" id="IPR019402">
    <property type="entry name" value="CWH43_N"/>
</dbReference>
<feature type="compositionally biased region" description="Polar residues" evidence="1">
    <location>
        <begin position="343"/>
        <end position="355"/>
    </location>
</feature>
<comment type="caution">
    <text evidence="4">The sequence shown here is derived from an EMBL/GenBank/DDBJ whole genome shotgun (WGS) entry which is preliminary data.</text>
</comment>
<feature type="transmembrane region" description="Helical" evidence="2">
    <location>
        <begin position="307"/>
        <end position="330"/>
    </location>
</feature>
<dbReference type="PANTHER" id="PTHR12892">
    <property type="entry name" value="FGF RECEPTOR ACTIVATING PROTEIN 1"/>
    <property type="match status" value="1"/>
</dbReference>
<dbReference type="OrthoDB" id="68581at2759"/>
<feature type="transmembrane region" description="Helical" evidence="2">
    <location>
        <begin position="121"/>
        <end position="141"/>
    </location>
</feature>
<keyword evidence="2" id="KW-0812">Transmembrane</keyword>
<feature type="transmembrane region" description="Helical" evidence="2">
    <location>
        <begin position="87"/>
        <end position="109"/>
    </location>
</feature>
<keyword evidence="5" id="KW-1185">Reference proteome</keyword>
<feature type="region of interest" description="Disordered" evidence="1">
    <location>
        <begin position="341"/>
        <end position="368"/>
    </location>
</feature>
<evidence type="ECO:0000256" key="1">
    <source>
        <dbReference type="SAM" id="MobiDB-lite"/>
    </source>
</evidence>
<protein>
    <recommendedName>
        <fullName evidence="3">CWH43-like N-terminal domain-containing protein</fullName>
    </recommendedName>
</protein>
<dbReference type="EMBL" id="VCGU01000007">
    <property type="protein sequence ID" value="TRY73476.1"/>
    <property type="molecule type" value="Genomic_DNA"/>
</dbReference>
<dbReference type="InterPro" id="IPR039545">
    <property type="entry name" value="PGAP2"/>
</dbReference>
<dbReference type="OMA" id="CFATSML"/>
<dbReference type="Pfam" id="PF10277">
    <property type="entry name" value="Frag1"/>
    <property type="match status" value="1"/>
</dbReference>
<proteinExistence type="predicted"/>
<evidence type="ECO:0000313" key="5">
    <source>
        <dbReference type="Proteomes" id="UP000318571"/>
    </source>
</evidence>
<dbReference type="GO" id="GO:0005789">
    <property type="term" value="C:endoplasmic reticulum membrane"/>
    <property type="evidence" value="ECO:0007669"/>
    <property type="project" value="TreeGrafter"/>
</dbReference>
<dbReference type="PANTHER" id="PTHR12892:SF17">
    <property type="entry name" value="POST-GPI ATTACHMENT TO PROTEINS FACTOR 2-LIKE"/>
    <property type="match status" value="1"/>
</dbReference>
<dbReference type="Proteomes" id="UP000318571">
    <property type="component" value="Chromosome 3"/>
</dbReference>
<keyword evidence="2" id="KW-0472">Membrane</keyword>
<sequence>MKENMSDDLLNKSLQPSLGDSLDCDIPTTHSPDLVTLNNPPGPNHHHPTHYANNHINVGMSLNSNCCQSNGNPKNARIWVRFSFRQLCQICLAMPLVGLVVCLLIAVIFQFEHIQETACKVFNVVPSISAITGISPGRYLWRIVIAFHIGPRLLIAYTYFQFLQGLVISFQSQKENYKTSSGTLSPSPSSSSSSSIDGSWGRGRILSKLVRGVFYAQLVEMVGLCGISFIHNREHYPTHEKGFILYLSSSHVLFLLVLTIYYLVWPHLNAGQQRSYYKKLYIFLFSTFSLFLMAYFYYRHIRHCDALAFSIFAFVEYFVAAANMAFYWTIVDDLPNEEVTVGRPSSTTSMSNGSNHLDGGDPITKKDN</sequence>